<keyword evidence="3" id="KW-1185">Reference proteome</keyword>
<sequence length="94" mass="10953">MAVLFSQSLFALGSIFFQKHPVAKTFIAVMLIATVYYFIGYGTYRIFDSGYWYSGMISGEPSMGLLWCLVIFGCIINYALSYWRFRESEIIQRW</sequence>
<dbReference type="Proteomes" id="UP001565200">
    <property type="component" value="Unassembled WGS sequence"/>
</dbReference>
<feature type="transmembrane region" description="Helical" evidence="1">
    <location>
        <begin position="21"/>
        <end position="44"/>
    </location>
</feature>
<evidence type="ECO:0000256" key="1">
    <source>
        <dbReference type="SAM" id="Phobius"/>
    </source>
</evidence>
<organism evidence="2 3">
    <name type="scientific">Heminiphilus faecis</name>
    <dbReference type="NCBI Taxonomy" id="2601703"/>
    <lineage>
        <taxon>Bacteria</taxon>
        <taxon>Pseudomonadati</taxon>
        <taxon>Bacteroidota</taxon>
        <taxon>Bacteroidia</taxon>
        <taxon>Bacteroidales</taxon>
        <taxon>Muribaculaceae</taxon>
        <taxon>Heminiphilus</taxon>
    </lineage>
</organism>
<name>A0ABV4CRW5_9BACT</name>
<dbReference type="RefSeq" id="WP_369863061.1">
    <property type="nucleotide sequence ID" value="NZ_JBCLPP010000002.1"/>
</dbReference>
<evidence type="ECO:0000313" key="3">
    <source>
        <dbReference type="Proteomes" id="UP001565200"/>
    </source>
</evidence>
<keyword evidence="1" id="KW-0472">Membrane</keyword>
<reference evidence="2 3" key="1">
    <citation type="submission" date="2024-03" db="EMBL/GenBank/DDBJ databases">
        <title>Mouse gut bacterial collection (mGBC) of GemPharmatech.</title>
        <authorList>
            <person name="He Y."/>
            <person name="Dong L."/>
            <person name="Wu D."/>
            <person name="Gao X."/>
            <person name="Lin Z."/>
        </authorList>
    </citation>
    <scope>NUCLEOTIDE SEQUENCE [LARGE SCALE GENOMIC DNA]</scope>
    <source>
        <strain evidence="2 3">54-13</strain>
    </source>
</reference>
<comment type="caution">
    <text evidence="2">The sequence shown here is derived from an EMBL/GenBank/DDBJ whole genome shotgun (WGS) entry which is preliminary data.</text>
</comment>
<evidence type="ECO:0000313" key="2">
    <source>
        <dbReference type="EMBL" id="MEY8244121.1"/>
    </source>
</evidence>
<accession>A0ABV4CRW5</accession>
<protein>
    <submittedName>
        <fullName evidence="2">Uncharacterized protein</fullName>
    </submittedName>
</protein>
<keyword evidence="1" id="KW-1133">Transmembrane helix</keyword>
<dbReference type="EMBL" id="JBCLPP010000002">
    <property type="protein sequence ID" value="MEY8244121.1"/>
    <property type="molecule type" value="Genomic_DNA"/>
</dbReference>
<keyword evidence="1" id="KW-0812">Transmembrane</keyword>
<gene>
    <name evidence="2" type="ORF">AAK873_00655</name>
</gene>
<feature type="transmembrane region" description="Helical" evidence="1">
    <location>
        <begin position="64"/>
        <end position="83"/>
    </location>
</feature>
<proteinExistence type="predicted"/>